<name>A0A849BPI0_9ACTN</name>
<organism evidence="1 2">
    <name type="scientific">Pseudokineococcus marinus</name>
    <dbReference type="NCBI Taxonomy" id="351215"/>
    <lineage>
        <taxon>Bacteria</taxon>
        <taxon>Bacillati</taxon>
        <taxon>Actinomycetota</taxon>
        <taxon>Actinomycetes</taxon>
        <taxon>Kineosporiales</taxon>
        <taxon>Kineosporiaceae</taxon>
        <taxon>Pseudokineococcus</taxon>
    </lineage>
</organism>
<dbReference type="Gene3D" id="3.40.50.11010">
    <property type="match status" value="1"/>
</dbReference>
<dbReference type="RefSeq" id="WP_171203075.1">
    <property type="nucleotide sequence ID" value="NZ_BAAANP010000025.1"/>
</dbReference>
<evidence type="ECO:0000313" key="1">
    <source>
        <dbReference type="EMBL" id="NNH23253.1"/>
    </source>
</evidence>
<proteinExistence type="predicted"/>
<accession>A0A849BPI0</accession>
<dbReference type="AlphaFoldDB" id="A0A849BPI0"/>
<protein>
    <submittedName>
        <fullName evidence="1">Glycosyltransferase</fullName>
    </submittedName>
</protein>
<dbReference type="EMBL" id="JABEMA010000116">
    <property type="protein sequence ID" value="NNH23253.1"/>
    <property type="molecule type" value="Genomic_DNA"/>
</dbReference>
<keyword evidence="2" id="KW-1185">Reference proteome</keyword>
<gene>
    <name evidence="1" type="ORF">HLB09_09140</name>
</gene>
<dbReference type="Gene3D" id="3.40.50.2000">
    <property type="entry name" value="Glycogen Phosphorylase B"/>
    <property type="match status" value="1"/>
</dbReference>
<dbReference type="GO" id="GO:0016740">
    <property type="term" value="F:transferase activity"/>
    <property type="evidence" value="ECO:0007669"/>
    <property type="project" value="UniProtKB-KW"/>
</dbReference>
<comment type="caution">
    <text evidence="1">The sequence shown here is derived from an EMBL/GenBank/DDBJ whole genome shotgun (WGS) entry which is preliminary data.</text>
</comment>
<evidence type="ECO:0000313" key="2">
    <source>
        <dbReference type="Proteomes" id="UP000555552"/>
    </source>
</evidence>
<dbReference type="Proteomes" id="UP000555552">
    <property type="component" value="Unassembled WGS sequence"/>
</dbReference>
<keyword evidence="1" id="KW-0808">Transferase</keyword>
<reference evidence="1 2" key="1">
    <citation type="submission" date="2020-05" db="EMBL/GenBank/DDBJ databases">
        <title>MicrobeNet Type strains.</title>
        <authorList>
            <person name="Nicholson A.C."/>
        </authorList>
    </citation>
    <scope>NUCLEOTIDE SEQUENCE [LARGE SCALE GENOMIC DNA]</scope>
    <source>
        <strain evidence="1 2">JCM 14547</strain>
    </source>
</reference>
<sequence>MRVLVVGHTAPGGVFTVGSHHLARELRARGHRVAHLSTPVSLAHALRWRDPEVRRRAGMALRTRTGADGVPALVPLTLLPTSAGPVHLGPLSLRTAVPPLRRRLADLGLDDVDVLLVDQPLAAGVERLVRARAVVYRSTDIVESAAKVRAEQRLLRRVDALVATSSVVLERLRAVRPDVPSLVLDNGVDFGRFDSSGGAVERRGAVYVGAVDDRFDWDALAAMARGRPDLPVDVYGPTTVPVPALPDNVVVHGGVAYERTPGLMRQALVGLLPLRRTDLNRGRSPMKLFEYLASGLQVVSTLPPSVRPAPPGVHVAAAPGEEDAALARAVGAGVNHDGVRAAREMDWADRAARLEGFLEGLLDGPRP</sequence>
<dbReference type="SUPFAM" id="SSF53756">
    <property type="entry name" value="UDP-Glycosyltransferase/glycogen phosphorylase"/>
    <property type="match status" value="1"/>
</dbReference>